<evidence type="ECO:0000259" key="12">
    <source>
        <dbReference type="Pfam" id="PF13609"/>
    </source>
</evidence>
<comment type="caution">
    <text evidence="13">The sequence shown here is derived from an EMBL/GenBank/DDBJ whole genome shotgun (WGS) entry which is preliminary data.</text>
</comment>
<proteinExistence type="predicted"/>
<evidence type="ECO:0000256" key="3">
    <source>
        <dbReference type="ARBA" id="ARBA00022448"/>
    </source>
</evidence>
<evidence type="ECO:0000256" key="11">
    <source>
        <dbReference type="SAM" id="SignalP"/>
    </source>
</evidence>
<dbReference type="EMBL" id="CAJHCQ010000010">
    <property type="protein sequence ID" value="CAD6543324.1"/>
    <property type="molecule type" value="Genomic_DNA"/>
</dbReference>
<evidence type="ECO:0000256" key="6">
    <source>
        <dbReference type="ARBA" id="ARBA00022729"/>
    </source>
</evidence>
<evidence type="ECO:0000256" key="1">
    <source>
        <dbReference type="ARBA" id="ARBA00004571"/>
    </source>
</evidence>
<keyword evidence="8" id="KW-0626">Porin</keyword>
<keyword evidence="10" id="KW-0998">Cell outer membrane</keyword>
<protein>
    <recommendedName>
        <fullName evidence="12">Porin domain-containing protein</fullName>
    </recommendedName>
</protein>
<evidence type="ECO:0000256" key="8">
    <source>
        <dbReference type="ARBA" id="ARBA00023114"/>
    </source>
</evidence>
<dbReference type="InterPro" id="IPR050298">
    <property type="entry name" value="Gram-neg_bact_OMP"/>
</dbReference>
<dbReference type="PRINTS" id="PR00184">
    <property type="entry name" value="NEISSPPORIN"/>
</dbReference>
<organism evidence="13 14">
    <name type="scientific">Paraburkholderia hiiakae</name>
    <dbReference type="NCBI Taxonomy" id="1081782"/>
    <lineage>
        <taxon>Bacteria</taxon>
        <taxon>Pseudomonadati</taxon>
        <taxon>Pseudomonadota</taxon>
        <taxon>Betaproteobacteria</taxon>
        <taxon>Burkholderiales</taxon>
        <taxon>Burkholderiaceae</taxon>
        <taxon>Paraburkholderia</taxon>
    </lineage>
</organism>
<dbReference type="RefSeq" id="WP_201697649.1">
    <property type="nucleotide sequence ID" value="NZ_CAJHCQ010000010.1"/>
</dbReference>
<dbReference type="InterPro" id="IPR023614">
    <property type="entry name" value="Porin_dom_sf"/>
</dbReference>
<dbReference type="PANTHER" id="PTHR34501:SF9">
    <property type="entry name" value="MAJOR OUTER MEMBRANE PROTEIN P.IA"/>
    <property type="match status" value="1"/>
</dbReference>
<dbReference type="Proteomes" id="UP000656319">
    <property type="component" value="Unassembled WGS sequence"/>
</dbReference>
<dbReference type="CDD" id="cd00342">
    <property type="entry name" value="gram_neg_porins"/>
    <property type="match status" value="1"/>
</dbReference>
<keyword evidence="4" id="KW-1134">Transmembrane beta strand</keyword>
<accession>A0ABN7HXN7</accession>
<dbReference type="SUPFAM" id="SSF56935">
    <property type="entry name" value="Porins"/>
    <property type="match status" value="1"/>
</dbReference>
<evidence type="ECO:0000256" key="9">
    <source>
        <dbReference type="ARBA" id="ARBA00023136"/>
    </source>
</evidence>
<dbReference type="PANTHER" id="PTHR34501">
    <property type="entry name" value="PROTEIN YDDL-RELATED"/>
    <property type="match status" value="1"/>
</dbReference>
<dbReference type="InterPro" id="IPR002299">
    <property type="entry name" value="Porin_Neis"/>
</dbReference>
<dbReference type="Gene3D" id="2.40.160.10">
    <property type="entry name" value="Porin"/>
    <property type="match status" value="1"/>
</dbReference>
<keyword evidence="3" id="KW-0813">Transport</keyword>
<dbReference type="Pfam" id="PF13609">
    <property type="entry name" value="Porin_4"/>
    <property type="match status" value="1"/>
</dbReference>
<evidence type="ECO:0000313" key="13">
    <source>
        <dbReference type="EMBL" id="CAD6543324.1"/>
    </source>
</evidence>
<keyword evidence="9" id="KW-0472">Membrane</keyword>
<evidence type="ECO:0000256" key="7">
    <source>
        <dbReference type="ARBA" id="ARBA00023065"/>
    </source>
</evidence>
<keyword evidence="5" id="KW-0812">Transmembrane</keyword>
<gene>
    <name evidence="13" type="ORF">LMG27952_04022</name>
</gene>
<evidence type="ECO:0000256" key="10">
    <source>
        <dbReference type="ARBA" id="ARBA00023237"/>
    </source>
</evidence>
<keyword evidence="7" id="KW-0406">Ion transport</keyword>
<comment type="subcellular location">
    <subcellularLocation>
        <location evidence="1">Cell outer membrane</location>
        <topology evidence="1">Multi-pass membrane protein</topology>
    </subcellularLocation>
</comment>
<feature type="domain" description="Porin" evidence="12">
    <location>
        <begin position="10"/>
        <end position="378"/>
    </location>
</feature>
<name>A0ABN7HXN7_9BURK</name>
<evidence type="ECO:0000256" key="2">
    <source>
        <dbReference type="ARBA" id="ARBA00011233"/>
    </source>
</evidence>
<sequence length="412" mass="42855">MKFGKLSIAAAVSALAGTPFAYAQSSVTLYGVIDAGINYTSNVQTGRTASGLHGADQYSFQDGATGGIRGSRWGLKGVEDLGGGLKAIFVLENGFGIGNGTLAQGGAEFGRQAYVGLQNPYGSVTLGRQYDSVVDYTQLFQSGAIWAGYLGAHAGDVDNTLNTRRINNAIKFASADYHGVKFGGLYSFGGVPGSIGHNQVWSLGASYYGGPFGLGVGYLNARNPNLSFYGTNPNAGTTAASNNLGGLGSATTPESNPIYAGYASASTTQIISAAGSYQLGSATFGVNYSNVQFRGLGSNSGPNPFGYSGNASFDNIEANFRYQITPAWLGGLAYVYTHAGGADDRGVAIYHQVQAGTDYFLSKRTDTYLIVVYQHASGTDSFGQPAVAYITGQTPSASNHQIAVRVGITHRF</sequence>
<feature type="chain" id="PRO_5045743961" description="Porin domain-containing protein" evidence="11">
    <location>
        <begin position="24"/>
        <end position="412"/>
    </location>
</feature>
<evidence type="ECO:0000313" key="14">
    <source>
        <dbReference type="Proteomes" id="UP000656319"/>
    </source>
</evidence>
<reference evidence="13 14" key="1">
    <citation type="submission" date="2020-10" db="EMBL/GenBank/DDBJ databases">
        <authorList>
            <person name="Peeters C."/>
        </authorList>
    </citation>
    <scope>NUCLEOTIDE SEQUENCE [LARGE SCALE GENOMIC DNA]</scope>
    <source>
        <strain evidence="13 14">LMG 27952</strain>
    </source>
</reference>
<keyword evidence="6 11" id="KW-0732">Signal</keyword>
<evidence type="ECO:0000256" key="5">
    <source>
        <dbReference type="ARBA" id="ARBA00022692"/>
    </source>
</evidence>
<dbReference type="InterPro" id="IPR033900">
    <property type="entry name" value="Gram_neg_porin_domain"/>
</dbReference>
<evidence type="ECO:0000256" key="4">
    <source>
        <dbReference type="ARBA" id="ARBA00022452"/>
    </source>
</evidence>
<comment type="subunit">
    <text evidence="2">Homotrimer.</text>
</comment>
<keyword evidence="14" id="KW-1185">Reference proteome</keyword>
<feature type="signal peptide" evidence="11">
    <location>
        <begin position="1"/>
        <end position="23"/>
    </location>
</feature>